<proteinExistence type="predicted"/>
<accession>A0A183PTZ9</accession>
<dbReference type="EMBL" id="UZAL01039374">
    <property type="protein sequence ID" value="VDP75315.1"/>
    <property type="molecule type" value="Genomic_DNA"/>
</dbReference>
<organism evidence="1 2">
    <name type="scientific">Schistosoma mattheei</name>
    <dbReference type="NCBI Taxonomy" id="31246"/>
    <lineage>
        <taxon>Eukaryota</taxon>
        <taxon>Metazoa</taxon>
        <taxon>Spiralia</taxon>
        <taxon>Lophotrochozoa</taxon>
        <taxon>Platyhelminthes</taxon>
        <taxon>Trematoda</taxon>
        <taxon>Digenea</taxon>
        <taxon>Strigeidida</taxon>
        <taxon>Schistosomatoidea</taxon>
        <taxon>Schistosomatidae</taxon>
        <taxon>Schistosoma</taxon>
    </lineage>
</organism>
<evidence type="ECO:0000313" key="1">
    <source>
        <dbReference type="EMBL" id="VDP75315.1"/>
    </source>
</evidence>
<reference evidence="1 2" key="1">
    <citation type="submission" date="2018-11" db="EMBL/GenBank/DDBJ databases">
        <authorList>
            <consortium name="Pathogen Informatics"/>
        </authorList>
    </citation>
    <scope>NUCLEOTIDE SEQUENCE [LARGE SCALE GENOMIC DNA]</scope>
    <source>
        <strain>Denwood</strain>
        <strain evidence="2">Zambia</strain>
    </source>
</reference>
<dbReference type="Proteomes" id="UP000269396">
    <property type="component" value="Unassembled WGS sequence"/>
</dbReference>
<dbReference type="AlphaFoldDB" id="A0A183PTZ9"/>
<gene>
    <name evidence="1" type="ORF">SMTD_LOCUS17835</name>
</gene>
<protein>
    <submittedName>
        <fullName evidence="1">Uncharacterized protein</fullName>
    </submittedName>
</protein>
<keyword evidence="2" id="KW-1185">Reference proteome</keyword>
<evidence type="ECO:0000313" key="2">
    <source>
        <dbReference type="Proteomes" id="UP000269396"/>
    </source>
</evidence>
<sequence>MGTLQDCTSVVQLRIKFEILELGFVLLDIHQQSVLVILRELMVSDGFGPVSPRFTVREVTTELFGPQPTSYMTEM</sequence>
<name>A0A183PTZ9_9TREM</name>